<gene>
    <name evidence="1" type="ORF">B9Z55_027948</name>
</gene>
<proteinExistence type="predicted"/>
<evidence type="ECO:0000313" key="1">
    <source>
        <dbReference type="EMBL" id="PIC13056.1"/>
    </source>
</evidence>
<keyword evidence="2" id="KW-1185">Reference proteome</keyword>
<comment type="caution">
    <text evidence="1">The sequence shown here is derived from an EMBL/GenBank/DDBJ whole genome shotgun (WGS) entry which is preliminary data.</text>
</comment>
<dbReference type="EMBL" id="PDUG01000015">
    <property type="protein sequence ID" value="PIC13056.1"/>
    <property type="molecule type" value="Genomic_DNA"/>
</dbReference>
<accession>A0A2G5SDU8</accession>
<dbReference type="AlphaFoldDB" id="A0A2G5SDU8"/>
<sequence>MDSTCKVLIFPLTAYAFQAKHVKAFRQREDKKLFKVNKQLDIVIVIMLIDKKGLLESGKAAEPRMKSSKSTGFGLATILLKWHVKKEIDALSCGEETLPIEMLGERMLLLGIGQFHLLLNYLTTSSRRIRSNFFLNWITVGMQN</sequence>
<dbReference type="Proteomes" id="UP000230233">
    <property type="component" value="Unassembled WGS sequence"/>
</dbReference>
<reference evidence="2" key="1">
    <citation type="submission" date="2017-10" db="EMBL/GenBank/DDBJ databases">
        <title>Rapid genome shrinkage in a self-fertile nematode reveals novel sperm competition proteins.</title>
        <authorList>
            <person name="Yin D."/>
            <person name="Schwarz E.M."/>
            <person name="Thomas C.G."/>
            <person name="Felde R.L."/>
            <person name="Korf I.F."/>
            <person name="Cutter A.D."/>
            <person name="Schartner C.M."/>
            <person name="Ralston E.J."/>
            <person name="Meyer B.J."/>
            <person name="Haag E.S."/>
        </authorList>
    </citation>
    <scope>NUCLEOTIDE SEQUENCE [LARGE SCALE GENOMIC DNA]</scope>
    <source>
        <strain evidence="2">JU1422</strain>
    </source>
</reference>
<evidence type="ECO:0000313" key="2">
    <source>
        <dbReference type="Proteomes" id="UP000230233"/>
    </source>
</evidence>
<organism evidence="1 2">
    <name type="scientific">Caenorhabditis nigoni</name>
    <dbReference type="NCBI Taxonomy" id="1611254"/>
    <lineage>
        <taxon>Eukaryota</taxon>
        <taxon>Metazoa</taxon>
        <taxon>Ecdysozoa</taxon>
        <taxon>Nematoda</taxon>
        <taxon>Chromadorea</taxon>
        <taxon>Rhabditida</taxon>
        <taxon>Rhabditina</taxon>
        <taxon>Rhabditomorpha</taxon>
        <taxon>Rhabditoidea</taxon>
        <taxon>Rhabditidae</taxon>
        <taxon>Peloderinae</taxon>
        <taxon>Caenorhabditis</taxon>
    </lineage>
</organism>
<name>A0A2G5SDU8_9PELO</name>
<protein>
    <submittedName>
        <fullName evidence="1">Uncharacterized protein</fullName>
    </submittedName>
</protein>